<sequence>MVGRWGIFGIAVGIFLMTGTDARLVGLGIWWVGVLILVDSFIGDGLAVQFLWGIGVGVAVWGFTDGWVEVAVEDRGQLVVAAISLVLALMTVVRSIRSPQRPLPAGGKGQLQRALSQWDLARTQVASGQRLRGGLNYQDTINHLLRCLTQDRSDLMPLHHAMSAAGREGLPVMDQLNATRPLRLYARLTLAAAHLADPVGGQPALVAGAVAGDDNPGMDLNGDGPLSAQARIAGAAQARLLLARFILERPALSWAAVPAWVVGSGGPLNFFGERKRFYQAVLPSCDGMAPEAEARQLAQESVDLYTELCRIVPGYESERERAKRILARSLA</sequence>
<accession>A0A7Z1AYR9</accession>
<protein>
    <submittedName>
        <fullName evidence="2">Uncharacterized protein</fullName>
    </submittedName>
</protein>
<keyword evidence="3" id="KW-1185">Reference proteome</keyword>
<evidence type="ECO:0000256" key="1">
    <source>
        <dbReference type="SAM" id="Phobius"/>
    </source>
</evidence>
<evidence type="ECO:0000313" key="2">
    <source>
        <dbReference type="EMBL" id="OLF10163.1"/>
    </source>
</evidence>
<gene>
    <name evidence="2" type="ORF">BLA60_17100</name>
</gene>
<keyword evidence="1" id="KW-1133">Transmembrane helix</keyword>
<comment type="caution">
    <text evidence="2">The sequence shown here is derived from an EMBL/GenBank/DDBJ whole genome shotgun (WGS) entry which is preliminary data.</text>
</comment>
<dbReference type="Proteomes" id="UP000185696">
    <property type="component" value="Unassembled WGS sequence"/>
</dbReference>
<evidence type="ECO:0000313" key="3">
    <source>
        <dbReference type="Proteomes" id="UP000185696"/>
    </source>
</evidence>
<name>A0A7Z1AYR9_9PSEU</name>
<keyword evidence="1" id="KW-0472">Membrane</keyword>
<dbReference type="AlphaFoldDB" id="A0A7Z1AYR9"/>
<organism evidence="2 3">
    <name type="scientific">Actinophytocola xinjiangensis</name>
    <dbReference type="NCBI Taxonomy" id="485602"/>
    <lineage>
        <taxon>Bacteria</taxon>
        <taxon>Bacillati</taxon>
        <taxon>Actinomycetota</taxon>
        <taxon>Actinomycetes</taxon>
        <taxon>Pseudonocardiales</taxon>
        <taxon>Pseudonocardiaceae</taxon>
    </lineage>
</organism>
<reference evidence="2 3" key="1">
    <citation type="submission" date="2016-12" db="EMBL/GenBank/DDBJ databases">
        <title>The draft genome sequence of Actinophytocola xinjiangensis.</title>
        <authorList>
            <person name="Wang W."/>
            <person name="Yuan L."/>
        </authorList>
    </citation>
    <scope>NUCLEOTIDE SEQUENCE [LARGE SCALE GENOMIC DNA]</scope>
    <source>
        <strain evidence="2 3">CGMCC 4.4663</strain>
    </source>
</reference>
<dbReference type="EMBL" id="MSIF01000007">
    <property type="protein sequence ID" value="OLF10163.1"/>
    <property type="molecule type" value="Genomic_DNA"/>
</dbReference>
<keyword evidence="1" id="KW-0812">Transmembrane</keyword>
<dbReference type="OrthoDB" id="4170921at2"/>
<proteinExistence type="predicted"/>
<feature type="transmembrane region" description="Helical" evidence="1">
    <location>
        <begin position="45"/>
        <end position="64"/>
    </location>
</feature>
<feature type="transmembrane region" description="Helical" evidence="1">
    <location>
        <begin position="6"/>
        <end position="38"/>
    </location>
</feature>
<dbReference type="RefSeq" id="WP_075133884.1">
    <property type="nucleotide sequence ID" value="NZ_MSIF01000007.1"/>
</dbReference>
<feature type="transmembrane region" description="Helical" evidence="1">
    <location>
        <begin position="76"/>
        <end position="93"/>
    </location>
</feature>